<dbReference type="PANTHER" id="PTHR45655">
    <property type="entry name" value="GUANYLATE CYCLASE SOLUBLE SUBUNIT BETA-2"/>
    <property type="match status" value="1"/>
</dbReference>
<dbReference type="InterPro" id="IPR029787">
    <property type="entry name" value="Nucleotide_cyclase"/>
</dbReference>
<dbReference type="Gene3D" id="3.30.70.1230">
    <property type="entry name" value="Nucleotide cyclase"/>
    <property type="match status" value="1"/>
</dbReference>
<dbReference type="InterPro" id="IPR011645">
    <property type="entry name" value="HNOB_dom_associated"/>
</dbReference>
<comment type="subcellular location">
    <subcellularLocation>
        <location evidence="1">Cytoplasm</location>
    </subcellularLocation>
</comment>
<keyword evidence="3" id="KW-0963">Cytoplasm</keyword>
<dbReference type="GO" id="GO:0008074">
    <property type="term" value="C:guanylate cyclase complex, soluble"/>
    <property type="evidence" value="ECO:0007669"/>
    <property type="project" value="TreeGrafter"/>
</dbReference>
<organism evidence="9 10">
    <name type="scientific">Schistosoma rodhaini</name>
    <dbReference type="NCBI Taxonomy" id="6188"/>
    <lineage>
        <taxon>Eukaryota</taxon>
        <taxon>Metazoa</taxon>
        <taxon>Spiralia</taxon>
        <taxon>Lophotrochozoa</taxon>
        <taxon>Platyhelminthes</taxon>
        <taxon>Trematoda</taxon>
        <taxon>Digenea</taxon>
        <taxon>Strigeidida</taxon>
        <taxon>Schistosomatoidea</taxon>
        <taxon>Schistosomatidae</taxon>
        <taxon>Schistosoma</taxon>
    </lineage>
</organism>
<keyword evidence="5" id="KW-0342">GTP-binding</keyword>
<dbReference type="GO" id="GO:0004383">
    <property type="term" value="F:guanylate cyclase activity"/>
    <property type="evidence" value="ECO:0007669"/>
    <property type="project" value="UniProtKB-EC"/>
</dbReference>
<reference evidence="10" key="2">
    <citation type="submission" date="2023-11" db="UniProtKB">
        <authorList>
            <consortium name="WormBaseParasite"/>
        </authorList>
    </citation>
    <scope>IDENTIFICATION</scope>
</reference>
<keyword evidence="9" id="KW-1185">Reference proteome</keyword>
<dbReference type="InterPro" id="IPR038158">
    <property type="entry name" value="H-NOX_domain_sf"/>
</dbReference>
<keyword evidence="6" id="KW-0456">Lyase</keyword>
<dbReference type="Pfam" id="PF07701">
    <property type="entry name" value="HNOBA"/>
    <property type="match status" value="1"/>
</dbReference>
<accession>A0AA85EWC1</accession>
<dbReference type="Gene3D" id="3.30.450.260">
    <property type="entry name" value="Haem NO binding associated domain"/>
    <property type="match status" value="1"/>
</dbReference>
<keyword evidence="4" id="KW-0547">Nucleotide-binding</keyword>
<dbReference type="GO" id="GO:0070482">
    <property type="term" value="P:response to oxygen levels"/>
    <property type="evidence" value="ECO:0007669"/>
    <property type="project" value="TreeGrafter"/>
</dbReference>
<dbReference type="PANTHER" id="PTHR45655:SF13">
    <property type="entry name" value="SOLUBLE GUANYLATE CYCLASE GCY-32-RELATED"/>
    <property type="match status" value="1"/>
</dbReference>
<evidence type="ECO:0000256" key="7">
    <source>
        <dbReference type="ARBA" id="ARBA00023293"/>
    </source>
</evidence>
<dbReference type="CDD" id="cd07302">
    <property type="entry name" value="CHD"/>
    <property type="match status" value="1"/>
</dbReference>
<dbReference type="EC" id="4.6.1.2" evidence="2"/>
<dbReference type="GO" id="GO:0019934">
    <property type="term" value="P:cGMP-mediated signaling"/>
    <property type="evidence" value="ECO:0007669"/>
    <property type="project" value="TreeGrafter"/>
</dbReference>
<dbReference type="Pfam" id="PF05186">
    <property type="entry name" value="Dpy-30"/>
    <property type="match status" value="1"/>
</dbReference>
<evidence type="ECO:0000313" key="9">
    <source>
        <dbReference type="Proteomes" id="UP000050792"/>
    </source>
</evidence>
<name>A0AA85EWC1_9TREM</name>
<sequence>MYGLIVIGIQNYVESVYGENVWLRILEKSNTGLLTFQTHNIYSDTVPERLFLAFSNETGETIENVTYETGLSFAKFISDYGYGNLLRVQGRDFISFLHNLDNLHEYLRLSYPDIQPPSFSVIQITNDCIRLKYSSRRNGYTHYVRGQLITLAKRLYNLDINVLFIDKKIINNVYETIYDIYALNGKCWIDPHNYDIQKPLDIWGNTISSNVFFDIFAFSLLITNQMKIKRVSTSFRKLDSSLEGSDFNEKFLLFKPFIKSNIEETPTINLILCNYLEFILINLRKFIETTYGNEIWLQILKNTLSNQKIFQTYQIYDDHLYHQLINNLSQLINKSINDLYIDNGKYFIQFLIDYGYINLLKFMGKDFINFLNNLNELHKQIQYCYPCIKSPLFTIIKIENDHLIYLSYCSQRNNFINFVKGQLINVAKLIYNININIELLNQQDSDLSTLGKLSQPLSSSTTSSSSSLSLASSMYFENYFRIDCLNGRLQMKEYLPNIKSLCISNDIIQSNINNNELHSLLPFYIIINQNLIIMKVGEAIQHICNNLIGCNFKKFFLIRYPVIHCTFEQIKLHMHNTFELVLMKNQCLDKNNGHSKIGKAECKFRGEMRYVEQWDMLLFLGAPTIRDIKHLNEHGLYICDLNMFDRSRDVIICGDQISSELLKLFQLQRKKSEELERSMKRLDKIRKLTDRLLYQCIPRAVARKLRDGIPANETIETYDSVSICFTKVFNFCAKCMHTSVDQIVELLNKMYTLFDDLTEASNVYKVETVGDSYMLVSGAPHKTRFHSAHITEMALNILKVTHESLAWPKSNDSKDTTDNENGKEVLKLYIGCHTGPIVAGIVGHKAPRYCLFGDTVNTASRMMSSGVPDRIHVSQMFAANLSEFPYILEYRGEIDVKGKGKMRTYFVNGRNDDFTLSDNLYGNQLNFSKILEKDVEDIELDDSTISHNTSIDPMNEFIEKDHEISSECSTGIDLDELLDHKHKQNEEYNINLTKHDNMMISKLTDSVNIVSCHNNNNRAIIPIDHKEDELVSHNESLLSATNQNDKITTITTTNTTTSSTSTSTTTTTNTNHDINNNNNSIISNGDICPNFKISKVKRTNEKSYEKFGDHNLLNESNSDLIHYPCQIQNINELPCCSSQFSSIYKKDVKFALDNEKIISYECESSEDDDKLNGEFHSLDVHNGKDNAEEKCKTKVFEGISSEIECSSKQQQQQHSQKQLPVNFKNITSVEQKYKIEKFRKMIKNNSFGQMNPISLSSSGSDVFNILYEPLTLGLTELAIVKPNEPIKYLGSWLKRYKSMEQEEDY</sequence>
<evidence type="ECO:0000256" key="1">
    <source>
        <dbReference type="ARBA" id="ARBA00004496"/>
    </source>
</evidence>
<evidence type="ECO:0000256" key="2">
    <source>
        <dbReference type="ARBA" id="ARBA00012202"/>
    </source>
</evidence>
<evidence type="ECO:0000259" key="8">
    <source>
        <dbReference type="PROSITE" id="PS50125"/>
    </source>
</evidence>
<proteinExistence type="predicted"/>
<dbReference type="InterPro" id="IPR007858">
    <property type="entry name" value="Dpy-30_motif"/>
</dbReference>
<feature type="domain" description="Guanylate cyclase" evidence="8">
    <location>
        <begin position="722"/>
        <end position="863"/>
    </location>
</feature>
<dbReference type="InterPro" id="IPR049630">
    <property type="entry name" value="DYDC-like_DD"/>
</dbReference>
<dbReference type="InterPro" id="IPR011644">
    <property type="entry name" value="Heme_NO-bd"/>
</dbReference>
<evidence type="ECO:0000256" key="3">
    <source>
        <dbReference type="ARBA" id="ARBA00022490"/>
    </source>
</evidence>
<keyword evidence="7" id="KW-0141">cGMP biosynthesis</keyword>
<reference evidence="9" key="1">
    <citation type="submission" date="2022-06" db="EMBL/GenBank/DDBJ databases">
        <authorList>
            <person name="Berger JAMES D."/>
            <person name="Berger JAMES D."/>
        </authorList>
    </citation>
    <scope>NUCLEOTIDE SEQUENCE [LARGE SCALE GENOMIC DNA]</scope>
</reference>
<dbReference type="CDD" id="cd22966">
    <property type="entry name" value="DD_DYDC-like"/>
    <property type="match status" value="1"/>
</dbReference>
<protein>
    <recommendedName>
        <fullName evidence="2">guanylate cyclase</fullName>
        <ecNumber evidence="2">4.6.1.2</ecNumber>
    </recommendedName>
</protein>
<dbReference type="Pfam" id="PF00211">
    <property type="entry name" value="Guanylate_cyc"/>
    <property type="match status" value="1"/>
</dbReference>
<dbReference type="WBParaSite" id="SRDH1_26600.1">
    <property type="protein sequence ID" value="SRDH1_26600.1"/>
    <property type="gene ID" value="SRDH1_26600"/>
</dbReference>
<evidence type="ECO:0000313" key="10">
    <source>
        <dbReference type="WBParaSite" id="SRDH1_26600.1"/>
    </source>
</evidence>
<dbReference type="Gene3D" id="6.10.250.780">
    <property type="match status" value="1"/>
</dbReference>
<dbReference type="Pfam" id="PF07700">
    <property type="entry name" value="HNOB"/>
    <property type="match status" value="2"/>
</dbReference>
<dbReference type="GO" id="GO:0005525">
    <property type="term" value="F:GTP binding"/>
    <property type="evidence" value="ECO:0007669"/>
    <property type="project" value="UniProtKB-KW"/>
</dbReference>
<dbReference type="Proteomes" id="UP000050792">
    <property type="component" value="Unassembled WGS sequence"/>
</dbReference>
<dbReference type="InterPro" id="IPR024096">
    <property type="entry name" value="NO_sig/Golgi_transp_ligand-bd"/>
</dbReference>
<dbReference type="InterPro" id="IPR042463">
    <property type="entry name" value="HNOB_dom_associated_sf"/>
</dbReference>
<dbReference type="GO" id="GO:0020037">
    <property type="term" value="F:heme binding"/>
    <property type="evidence" value="ECO:0007669"/>
    <property type="project" value="InterPro"/>
</dbReference>
<evidence type="ECO:0000256" key="6">
    <source>
        <dbReference type="ARBA" id="ARBA00023239"/>
    </source>
</evidence>
<dbReference type="InterPro" id="IPR001054">
    <property type="entry name" value="A/G_cyclase"/>
</dbReference>
<dbReference type="PROSITE" id="PS50125">
    <property type="entry name" value="GUANYLATE_CYCLASE_2"/>
    <property type="match status" value="1"/>
</dbReference>
<dbReference type="SUPFAM" id="SSF55073">
    <property type="entry name" value="Nucleotide cyclase"/>
    <property type="match status" value="1"/>
</dbReference>
<dbReference type="Gene3D" id="3.90.1520.10">
    <property type="entry name" value="H-NOX domain"/>
    <property type="match status" value="2"/>
</dbReference>
<evidence type="ECO:0000256" key="4">
    <source>
        <dbReference type="ARBA" id="ARBA00022741"/>
    </source>
</evidence>
<dbReference type="SMART" id="SM00044">
    <property type="entry name" value="CYCc"/>
    <property type="match status" value="1"/>
</dbReference>
<evidence type="ECO:0000256" key="5">
    <source>
        <dbReference type="ARBA" id="ARBA00023134"/>
    </source>
</evidence>
<dbReference type="SUPFAM" id="SSF111126">
    <property type="entry name" value="Ligand-binding domain in the NO signalling and Golgi transport"/>
    <property type="match status" value="2"/>
</dbReference>